<gene>
    <name evidence="1" type="ORF">CEXT_372961</name>
</gene>
<sequence length="74" mass="8368">MEKKCDEPLDIPEIVELTDECSTSITADTFPPPPLLLEQFFFFEEGKNKKKNKVSVLFLLKDIHSTVIGGKNGR</sequence>
<dbReference type="AlphaFoldDB" id="A0AAV4UBL6"/>
<comment type="caution">
    <text evidence="1">The sequence shown here is derived from an EMBL/GenBank/DDBJ whole genome shotgun (WGS) entry which is preliminary data.</text>
</comment>
<protein>
    <submittedName>
        <fullName evidence="1">Uncharacterized protein</fullName>
    </submittedName>
</protein>
<keyword evidence="2" id="KW-1185">Reference proteome</keyword>
<accession>A0AAV4UBL6</accession>
<name>A0AAV4UBL6_CAEEX</name>
<dbReference type="EMBL" id="BPLR01012612">
    <property type="protein sequence ID" value="GIY55147.1"/>
    <property type="molecule type" value="Genomic_DNA"/>
</dbReference>
<reference evidence="1 2" key="1">
    <citation type="submission" date="2021-06" db="EMBL/GenBank/DDBJ databases">
        <title>Caerostris extrusa draft genome.</title>
        <authorList>
            <person name="Kono N."/>
            <person name="Arakawa K."/>
        </authorList>
    </citation>
    <scope>NUCLEOTIDE SEQUENCE [LARGE SCALE GENOMIC DNA]</scope>
</reference>
<evidence type="ECO:0000313" key="1">
    <source>
        <dbReference type="EMBL" id="GIY55147.1"/>
    </source>
</evidence>
<dbReference type="Proteomes" id="UP001054945">
    <property type="component" value="Unassembled WGS sequence"/>
</dbReference>
<proteinExistence type="predicted"/>
<evidence type="ECO:0000313" key="2">
    <source>
        <dbReference type="Proteomes" id="UP001054945"/>
    </source>
</evidence>
<organism evidence="1 2">
    <name type="scientific">Caerostris extrusa</name>
    <name type="common">Bark spider</name>
    <name type="synonym">Caerostris bankana</name>
    <dbReference type="NCBI Taxonomy" id="172846"/>
    <lineage>
        <taxon>Eukaryota</taxon>
        <taxon>Metazoa</taxon>
        <taxon>Ecdysozoa</taxon>
        <taxon>Arthropoda</taxon>
        <taxon>Chelicerata</taxon>
        <taxon>Arachnida</taxon>
        <taxon>Araneae</taxon>
        <taxon>Araneomorphae</taxon>
        <taxon>Entelegynae</taxon>
        <taxon>Araneoidea</taxon>
        <taxon>Araneidae</taxon>
        <taxon>Caerostris</taxon>
    </lineage>
</organism>